<evidence type="ECO:0000256" key="1">
    <source>
        <dbReference type="SAM" id="MobiDB-lite"/>
    </source>
</evidence>
<dbReference type="WBParaSite" id="L893_g15707.t1">
    <property type="protein sequence ID" value="L893_g15707.t1"/>
    <property type="gene ID" value="L893_g15707"/>
</dbReference>
<name>A0A1I7YF17_9BILA</name>
<evidence type="ECO:0000313" key="2">
    <source>
        <dbReference type="Proteomes" id="UP000095287"/>
    </source>
</evidence>
<feature type="region of interest" description="Disordered" evidence="1">
    <location>
        <begin position="140"/>
        <end position="173"/>
    </location>
</feature>
<keyword evidence="2" id="KW-1185">Reference proteome</keyword>
<dbReference type="AlphaFoldDB" id="A0A1I7YF17"/>
<reference evidence="3" key="1">
    <citation type="submission" date="2016-11" db="UniProtKB">
        <authorList>
            <consortium name="WormBaseParasite"/>
        </authorList>
    </citation>
    <scope>IDENTIFICATION</scope>
</reference>
<protein>
    <submittedName>
        <fullName evidence="3">Uncharacterized protein</fullName>
    </submittedName>
</protein>
<proteinExistence type="predicted"/>
<sequence>MTADLWCVIFACYFGFFEVAVELERTRLFPALLIVSGMDLEQMWVEKDTSLACRLHLSGENKTAKIIPTLKKVATAPAIETISSPQVATIPPALSNALEPVATPVAMQCGGPISSSGHALMQRSHSQDFAGGGLQPSRLATAGGAKLAPTSARGGGLLTGSRNQLAPGTGMVM</sequence>
<organism evidence="2 3">
    <name type="scientific">Steinernema glaseri</name>
    <dbReference type="NCBI Taxonomy" id="37863"/>
    <lineage>
        <taxon>Eukaryota</taxon>
        <taxon>Metazoa</taxon>
        <taxon>Ecdysozoa</taxon>
        <taxon>Nematoda</taxon>
        <taxon>Chromadorea</taxon>
        <taxon>Rhabditida</taxon>
        <taxon>Tylenchina</taxon>
        <taxon>Panagrolaimomorpha</taxon>
        <taxon>Strongyloidoidea</taxon>
        <taxon>Steinernematidae</taxon>
        <taxon>Steinernema</taxon>
    </lineage>
</organism>
<dbReference type="Proteomes" id="UP000095287">
    <property type="component" value="Unplaced"/>
</dbReference>
<evidence type="ECO:0000313" key="3">
    <source>
        <dbReference type="WBParaSite" id="L893_g15707.t1"/>
    </source>
</evidence>
<accession>A0A1I7YF17</accession>